<evidence type="ECO:0000256" key="9">
    <source>
        <dbReference type="SAM" id="MobiDB-lite"/>
    </source>
</evidence>
<comment type="subcellular location">
    <subcellularLocation>
        <location evidence="1">Golgi apparatus membrane</location>
        <topology evidence="1">Peripheral membrane protein</topology>
    </subcellularLocation>
</comment>
<feature type="compositionally biased region" description="Basic and acidic residues" evidence="9">
    <location>
        <begin position="455"/>
        <end position="468"/>
    </location>
</feature>
<name>A0A2R5LMQ4_9ACAR</name>
<evidence type="ECO:0000256" key="5">
    <source>
        <dbReference type="ARBA" id="ARBA00022927"/>
    </source>
</evidence>
<dbReference type="PANTHER" id="PTHR12961:SF0">
    <property type="entry name" value="CONSERVED OLIGOMERIC GOLGI COMPLEX SUBUNIT 2"/>
    <property type="match status" value="1"/>
</dbReference>
<dbReference type="GO" id="GO:0000139">
    <property type="term" value="C:Golgi membrane"/>
    <property type="evidence" value="ECO:0007669"/>
    <property type="project" value="UniProtKB-SubCell"/>
</dbReference>
<keyword evidence="5" id="KW-0653">Protein transport</keyword>
<dbReference type="AlphaFoldDB" id="A0A2R5LMQ4"/>
<evidence type="ECO:0000256" key="8">
    <source>
        <dbReference type="ARBA" id="ARBA00031344"/>
    </source>
</evidence>
<comment type="similarity">
    <text evidence="2">Belongs to the COG2 family.</text>
</comment>
<proteinExistence type="inferred from homology"/>
<organism evidence="12">
    <name type="scientific">Ornithodoros turicata</name>
    <dbReference type="NCBI Taxonomy" id="34597"/>
    <lineage>
        <taxon>Eukaryota</taxon>
        <taxon>Metazoa</taxon>
        <taxon>Ecdysozoa</taxon>
        <taxon>Arthropoda</taxon>
        <taxon>Chelicerata</taxon>
        <taxon>Arachnida</taxon>
        <taxon>Acari</taxon>
        <taxon>Parasitiformes</taxon>
        <taxon>Ixodida</taxon>
        <taxon>Ixodoidea</taxon>
        <taxon>Argasidae</taxon>
        <taxon>Ornithodorinae</taxon>
        <taxon>Ornithodoros</taxon>
    </lineage>
</organism>
<dbReference type="Pfam" id="PF06148">
    <property type="entry name" value="COG2_N"/>
    <property type="match status" value="1"/>
</dbReference>
<dbReference type="EMBL" id="GGLE01006582">
    <property type="protein sequence ID" value="MBY10708.1"/>
    <property type="molecule type" value="Transcribed_RNA"/>
</dbReference>
<evidence type="ECO:0000256" key="4">
    <source>
        <dbReference type="ARBA" id="ARBA00022448"/>
    </source>
</evidence>
<dbReference type="InterPro" id="IPR024603">
    <property type="entry name" value="COG_complex_COG2_C"/>
</dbReference>
<evidence type="ECO:0000256" key="3">
    <source>
        <dbReference type="ARBA" id="ARBA00020977"/>
    </source>
</evidence>
<dbReference type="GO" id="GO:0015031">
    <property type="term" value="P:protein transport"/>
    <property type="evidence" value="ECO:0007669"/>
    <property type="project" value="UniProtKB-KW"/>
</dbReference>
<sequence length="714" mass="81469">MERVLPEKSEPTATLCFPRDVFMKENFSVDTFVSEHRKHASLEKLRDDLGIHLKFLRSSMIELINKDYADFVNLSANLVGLDKFIKNISQPLEQLKQEVNDVKATVDDILKQSQEQLEKRRKIREKKALIQHAKFVCKSVEKVERLLPPLSADGTRSWNNDQVEQLATEVNQILFYLEKCYQVKLAGEMAQRVDVVTSALQQHLEASFLRSINADDPAELSSVLHVCATIDRVTSMEELFRKKVVAPVFRDIVSEKVIQESGLEGVYSQVVLFVSTRCQGLLNVTVSTPGMGDTSTVSGYDFLSHAVWPELAMLLETRAPLVFAAGNPDQFHARYSSTMEFLDRFELACRTAEVLIRLRNQPSYQTFLAKWNLPVYFQLRFQDIASQLEACLLQPLQCSKAGSEFHTSCYEVLWEQLQRCWNPNVFLTPLAHRFWKLTLQLLSRHRQWLTEFLRDEGGGDKQGEKGKEASPVPESTDSFTAPRQANNEASETVLLVLLSCDTELLVEKVMYLFTSIIKPKLQRQGFTCFNALEESISECSIALKELEPNISKRIVNDTARTCCSHLKLVNDIPRLYRRTNKEVPTKPSSYIHLILEPLVKLKRHVTETLKVQWNADWTRSVLEEITQQYLTVTNDVLVSVKKMEDSLKRLKRGRDRTPLPEGAASDDDKIRLQLYLDVKCFSQKMEELGIPQSSVPSYGSLLEVVEAARSSPTL</sequence>
<protein>
    <recommendedName>
        <fullName evidence="3">Conserved oligomeric Golgi complex subunit 2</fullName>
    </recommendedName>
    <alternativeName>
        <fullName evidence="8">Component of oligomeric Golgi complex 2</fullName>
    </alternativeName>
</protein>
<keyword evidence="12" id="KW-0449">Lipoprotein</keyword>
<dbReference type="Pfam" id="PF12022">
    <property type="entry name" value="COG2_C"/>
    <property type="match status" value="1"/>
</dbReference>
<evidence type="ECO:0000313" key="12">
    <source>
        <dbReference type="EMBL" id="MBY10708.1"/>
    </source>
</evidence>
<dbReference type="GO" id="GO:0007030">
    <property type="term" value="P:Golgi organization"/>
    <property type="evidence" value="ECO:0007669"/>
    <property type="project" value="InterPro"/>
</dbReference>
<evidence type="ECO:0000256" key="7">
    <source>
        <dbReference type="ARBA" id="ARBA00023136"/>
    </source>
</evidence>
<keyword evidence="4" id="KW-0813">Transport</keyword>
<dbReference type="GO" id="GO:0006891">
    <property type="term" value="P:intra-Golgi vesicle-mediated transport"/>
    <property type="evidence" value="ECO:0007669"/>
    <property type="project" value="TreeGrafter"/>
</dbReference>
<evidence type="ECO:0000256" key="2">
    <source>
        <dbReference type="ARBA" id="ARBA00007603"/>
    </source>
</evidence>
<keyword evidence="12" id="KW-0675">Receptor</keyword>
<dbReference type="GO" id="GO:0017119">
    <property type="term" value="C:Golgi transport complex"/>
    <property type="evidence" value="ECO:0007669"/>
    <property type="project" value="TreeGrafter"/>
</dbReference>
<feature type="compositionally biased region" description="Polar residues" evidence="9">
    <location>
        <begin position="473"/>
        <end position="483"/>
    </location>
</feature>
<dbReference type="PANTHER" id="PTHR12961">
    <property type="entry name" value="CONSERVED OLIGOMERIC GOLGI COMPLEX COMPONENT 2"/>
    <property type="match status" value="1"/>
</dbReference>
<dbReference type="InterPro" id="IPR009316">
    <property type="entry name" value="COG2"/>
</dbReference>
<feature type="domain" description="Conserved oligomeric Golgi complex subunit 2 N-terminal" evidence="10">
    <location>
        <begin position="15"/>
        <end position="88"/>
    </location>
</feature>
<evidence type="ECO:0000256" key="6">
    <source>
        <dbReference type="ARBA" id="ARBA00023034"/>
    </source>
</evidence>
<evidence type="ECO:0000259" key="10">
    <source>
        <dbReference type="Pfam" id="PF06148"/>
    </source>
</evidence>
<accession>A0A2R5LMQ4</accession>
<evidence type="ECO:0000256" key="1">
    <source>
        <dbReference type="ARBA" id="ARBA00004395"/>
    </source>
</evidence>
<feature type="region of interest" description="Disordered" evidence="9">
    <location>
        <begin position="455"/>
        <end position="483"/>
    </location>
</feature>
<evidence type="ECO:0000259" key="11">
    <source>
        <dbReference type="Pfam" id="PF12022"/>
    </source>
</evidence>
<keyword evidence="6" id="KW-0333">Golgi apparatus</keyword>
<reference evidence="12" key="1">
    <citation type="submission" date="2018-03" db="EMBL/GenBank/DDBJ databases">
        <title>The relapsing fever spirochete Borrelia turicatae persists in the highly oxidative environment of its soft-bodied tick vector.</title>
        <authorList>
            <person name="Bourret T.J."/>
            <person name="Boyle W.K."/>
            <person name="Valenzuela J.G."/>
            <person name="Oliveira F."/>
            <person name="Lopez J.E."/>
        </authorList>
    </citation>
    <scope>NUCLEOTIDE SEQUENCE</scope>
    <source>
        <strain evidence="12">Kansas strain/isolate</strain>
        <tissue evidence="12">Salivary glands</tissue>
    </source>
</reference>
<dbReference type="InterPro" id="IPR024602">
    <property type="entry name" value="COG_su2_N"/>
</dbReference>
<keyword evidence="7" id="KW-0472">Membrane</keyword>
<feature type="domain" description="COG complex component COG2 C-terminal" evidence="11">
    <location>
        <begin position="370"/>
        <end position="678"/>
    </location>
</feature>